<evidence type="ECO:0000313" key="6">
    <source>
        <dbReference type="EMBL" id="GBL46372.1"/>
    </source>
</evidence>
<sequence length="67" mass="7752">MNASELRTKSSTEIKQELLDLLRAQFSLRMQVATQQTNKTSELGKLRKNIARIHTIQRENELKAVNK</sequence>
<evidence type="ECO:0000256" key="5">
    <source>
        <dbReference type="HAMAP-Rule" id="MF_00374"/>
    </source>
</evidence>
<proteinExistence type="inferred from homology"/>
<dbReference type="EMBL" id="BGOW01000017">
    <property type="protein sequence ID" value="GBL46372.1"/>
    <property type="molecule type" value="Genomic_DNA"/>
</dbReference>
<keyword evidence="3 5" id="KW-0687">Ribonucleoprotein</keyword>
<dbReference type="InterPro" id="IPR036049">
    <property type="entry name" value="Ribosomal_uL29_sf"/>
</dbReference>
<dbReference type="FunFam" id="1.10.287.310:FF:000001">
    <property type="entry name" value="50S ribosomal protein L29"/>
    <property type="match status" value="1"/>
</dbReference>
<dbReference type="Pfam" id="PF00831">
    <property type="entry name" value="Ribosomal_L29"/>
    <property type="match status" value="1"/>
</dbReference>
<evidence type="ECO:0000256" key="2">
    <source>
        <dbReference type="ARBA" id="ARBA00022980"/>
    </source>
</evidence>
<dbReference type="SUPFAM" id="SSF46561">
    <property type="entry name" value="Ribosomal protein L29 (L29p)"/>
    <property type="match status" value="1"/>
</dbReference>
<evidence type="ECO:0000256" key="3">
    <source>
        <dbReference type="ARBA" id="ARBA00023274"/>
    </source>
</evidence>
<reference evidence="6 7" key="1">
    <citation type="journal article" date="2019" name="Front. Microbiol.">
        <title>Genomes of Neutrophilic Sulfur-Oxidizing Chemolithoautotrophs Representing 9 Proteobacterial Species From 8 Genera.</title>
        <authorList>
            <person name="Watanabe T."/>
            <person name="Kojima H."/>
            <person name="Umezawa K."/>
            <person name="Hori C."/>
            <person name="Takasuka T.E."/>
            <person name="Kato Y."/>
            <person name="Fukui M."/>
        </authorList>
    </citation>
    <scope>NUCLEOTIDE SEQUENCE [LARGE SCALE GENOMIC DNA]</scope>
    <source>
        <strain evidence="6 7">TTN</strain>
    </source>
</reference>
<keyword evidence="7" id="KW-1185">Reference proteome</keyword>
<evidence type="ECO:0000313" key="7">
    <source>
        <dbReference type="Proteomes" id="UP000286806"/>
    </source>
</evidence>
<comment type="caution">
    <text evidence="6">The sequence shown here is derived from an EMBL/GenBank/DDBJ whole genome shotgun (WGS) entry which is preliminary data.</text>
</comment>
<dbReference type="RefSeq" id="WP_124705143.1">
    <property type="nucleotide sequence ID" value="NZ_BGOW01000017.1"/>
</dbReference>
<dbReference type="CDD" id="cd00427">
    <property type="entry name" value="Ribosomal_L29_HIP"/>
    <property type="match status" value="1"/>
</dbReference>
<dbReference type="Gene3D" id="1.10.287.310">
    <property type="match status" value="1"/>
</dbReference>
<gene>
    <name evidence="5" type="primary">rpmC</name>
    <name evidence="6" type="ORF">SFMTTN_2185</name>
</gene>
<dbReference type="InterPro" id="IPR018254">
    <property type="entry name" value="Ribosomal_uL29_CS"/>
</dbReference>
<dbReference type="HAMAP" id="MF_00374">
    <property type="entry name" value="Ribosomal_uL29"/>
    <property type="match status" value="1"/>
</dbReference>
<dbReference type="PROSITE" id="PS00579">
    <property type="entry name" value="RIBOSOMAL_L29"/>
    <property type="match status" value="1"/>
</dbReference>
<protein>
    <recommendedName>
        <fullName evidence="4 5">Large ribosomal subunit protein uL29</fullName>
    </recommendedName>
</protein>
<dbReference type="NCBIfam" id="TIGR00012">
    <property type="entry name" value="L29"/>
    <property type="match status" value="1"/>
</dbReference>
<evidence type="ECO:0000256" key="4">
    <source>
        <dbReference type="ARBA" id="ARBA00035204"/>
    </source>
</evidence>
<dbReference type="GO" id="GO:0022625">
    <property type="term" value="C:cytosolic large ribosomal subunit"/>
    <property type="evidence" value="ECO:0007669"/>
    <property type="project" value="TreeGrafter"/>
</dbReference>
<evidence type="ECO:0000256" key="1">
    <source>
        <dbReference type="ARBA" id="ARBA00009254"/>
    </source>
</evidence>
<accession>A0A401JFH0</accession>
<keyword evidence="2 5" id="KW-0689">Ribosomal protein</keyword>
<dbReference type="Proteomes" id="UP000286806">
    <property type="component" value="Unassembled WGS sequence"/>
</dbReference>
<dbReference type="PANTHER" id="PTHR10916:SF0">
    <property type="entry name" value="LARGE RIBOSOMAL SUBUNIT PROTEIN UL29C"/>
    <property type="match status" value="1"/>
</dbReference>
<comment type="similarity">
    <text evidence="1 5">Belongs to the universal ribosomal protein uL29 family.</text>
</comment>
<dbReference type="OrthoDB" id="9815192at2"/>
<organism evidence="6 7">
    <name type="scientific">Sulfuriferula multivorans</name>
    <dbReference type="NCBI Taxonomy" id="1559896"/>
    <lineage>
        <taxon>Bacteria</taxon>
        <taxon>Pseudomonadati</taxon>
        <taxon>Pseudomonadota</taxon>
        <taxon>Betaproteobacteria</taxon>
        <taxon>Nitrosomonadales</taxon>
        <taxon>Sulfuricellaceae</taxon>
        <taxon>Sulfuriferula</taxon>
    </lineage>
</organism>
<dbReference type="AlphaFoldDB" id="A0A401JFH0"/>
<dbReference type="InterPro" id="IPR001854">
    <property type="entry name" value="Ribosomal_uL29"/>
</dbReference>
<dbReference type="GO" id="GO:0003735">
    <property type="term" value="F:structural constituent of ribosome"/>
    <property type="evidence" value="ECO:0007669"/>
    <property type="project" value="InterPro"/>
</dbReference>
<dbReference type="InterPro" id="IPR050063">
    <property type="entry name" value="Ribosomal_protein_uL29"/>
</dbReference>
<dbReference type="PANTHER" id="PTHR10916">
    <property type="entry name" value="60S RIBOSOMAL PROTEIN L35/50S RIBOSOMAL PROTEIN L29"/>
    <property type="match status" value="1"/>
</dbReference>
<name>A0A401JFH0_9PROT</name>
<dbReference type="GO" id="GO:0006412">
    <property type="term" value="P:translation"/>
    <property type="evidence" value="ECO:0007669"/>
    <property type="project" value="UniProtKB-UniRule"/>
</dbReference>